<keyword evidence="4" id="KW-1185">Reference proteome</keyword>
<proteinExistence type="predicted"/>
<keyword evidence="1" id="KW-1133">Transmembrane helix</keyword>
<dbReference type="Pfam" id="PF07811">
    <property type="entry name" value="TadE"/>
    <property type="match status" value="1"/>
</dbReference>
<name>A0ABY7Z2B9_9HYPH</name>
<sequence length="141" mass="15317">MLPLRAFLSNCRAASAVEFALLTPVFVLMLTGMLAYSIYFGAAHSVQQIAADAARTSIAGLNGRERDALVAAYIDNNAADYLLIERARLSYTIGDKASDPSQYQVSIDYDASALPIWNLYPPLPLPSKTIRFSSSIRRGGL</sequence>
<accession>A0ABY7Z2B9</accession>
<evidence type="ECO:0000313" key="3">
    <source>
        <dbReference type="EMBL" id="WDR07140.1"/>
    </source>
</evidence>
<gene>
    <name evidence="3" type="ORF">PSQ90_06825</name>
</gene>
<dbReference type="Proteomes" id="UP001222118">
    <property type="component" value="Chromosome"/>
</dbReference>
<evidence type="ECO:0000259" key="2">
    <source>
        <dbReference type="Pfam" id="PF07811"/>
    </source>
</evidence>
<dbReference type="EMBL" id="CP118247">
    <property type="protein sequence ID" value="WDR07140.1"/>
    <property type="molecule type" value="Genomic_DNA"/>
</dbReference>
<dbReference type="InterPro" id="IPR012495">
    <property type="entry name" value="TadE-like_dom"/>
</dbReference>
<organism evidence="3 4">
    <name type="scientific">Devosia rhodophyticola</name>
    <dbReference type="NCBI Taxonomy" id="3026423"/>
    <lineage>
        <taxon>Bacteria</taxon>
        <taxon>Pseudomonadati</taxon>
        <taxon>Pseudomonadota</taxon>
        <taxon>Alphaproteobacteria</taxon>
        <taxon>Hyphomicrobiales</taxon>
        <taxon>Devosiaceae</taxon>
        <taxon>Devosia</taxon>
    </lineage>
</organism>
<evidence type="ECO:0000313" key="4">
    <source>
        <dbReference type="Proteomes" id="UP001222118"/>
    </source>
</evidence>
<protein>
    <submittedName>
        <fullName evidence="3">Pilus assembly protein</fullName>
    </submittedName>
</protein>
<keyword evidence="1" id="KW-0472">Membrane</keyword>
<feature type="domain" description="TadE-like" evidence="2">
    <location>
        <begin position="14"/>
        <end position="55"/>
    </location>
</feature>
<feature type="transmembrane region" description="Helical" evidence="1">
    <location>
        <begin position="20"/>
        <end position="39"/>
    </location>
</feature>
<dbReference type="RefSeq" id="WP_282212653.1">
    <property type="nucleotide sequence ID" value="NZ_CP118247.1"/>
</dbReference>
<keyword evidence="1" id="KW-0812">Transmembrane</keyword>
<evidence type="ECO:0000256" key="1">
    <source>
        <dbReference type="SAM" id="Phobius"/>
    </source>
</evidence>
<reference evidence="3 4" key="1">
    <citation type="submission" date="2023-02" db="EMBL/GenBank/DDBJ databases">
        <title>Devosia chondri sp. nov., isolated from the phycosphere of marine algae.</title>
        <authorList>
            <person name="Kim J.M."/>
            <person name="Lee J.K."/>
            <person name="Choi B.J."/>
            <person name="Bayburt H."/>
            <person name="Jeon C.O."/>
        </authorList>
    </citation>
    <scope>NUCLEOTIDE SEQUENCE [LARGE SCALE GENOMIC DNA]</scope>
    <source>
        <strain evidence="3 4">G2-5</strain>
    </source>
</reference>